<proteinExistence type="predicted"/>
<evidence type="ECO:0000313" key="2">
    <source>
        <dbReference type="EMBL" id="KAG5175643.1"/>
    </source>
</evidence>
<keyword evidence="1" id="KW-0812">Transmembrane</keyword>
<organism evidence="2 3">
    <name type="scientific">Tribonema minus</name>
    <dbReference type="NCBI Taxonomy" id="303371"/>
    <lineage>
        <taxon>Eukaryota</taxon>
        <taxon>Sar</taxon>
        <taxon>Stramenopiles</taxon>
        <taxon>Ochrophyta</taxon>
        <taxon>PX clade</taxon>
        <taxon>Xanthophyceae</taxon>
        <taxon>Tribonematales</taxon>
        <taxon>Tribonemataceae</taxon>
        <taxon>Tribonema</taxon>
    </lineage>
</organism>
<accession>A0A836C8E5</accession>
<keyword evidence="1" id="KW-0472">Membrane</keyword>
<dbReference type="EMBL" id="JAFCMP010000547">
    <property type="protein sequence ID" value="KAG5175643.1"/>
    <property type="molecule type" value="Genomic_DNA"/>
</dbReference>
<gene>
    <name evidence="2" type="ORF">JKP88DRAFT_337874</name>
</gene>
<dbReference type="Proteomes" id="UP000664859">
    <property type="component" value="Unassembled WGS sequence"/>
</dbReference>
<name>A0A836C8E5_9STRA</name>
<evidence type="ECO:0000256" key="1">
    <source>
        <dbReference type="SAM" id="Phobius"/>
    </source>
</evidence>
<protein>
    <submittedName>
        <fullName evidence="2">Uncharacterized protein</fullName>
    </submittedName>
</protein>
<feature type="transmembrane region" description="Helical" evidence="1">
    <location>
        <begin position="363"/>
        <end position="388"/>
    </location>
</feature>
<reference evidence="2" key="1">
    <citation type="submission" date="2021-02" db="EMBL/GenBank/DDBJ databases">
        <title>First Annotated Genome of the Yellow-green Alga Tribonema minus.</title>
        <authorList>
            <person name="Mahan K.M."/>
        </authorList>
    </citation>
    <scope>NUCLEOTIDE SEQUENCE</scope>
    <source>
        <strain evidence="2">UTEX B ZZ1240</strain>
    </source>
</reference>
<feature type="transmembrane region" description="Helical" evidence="1">
    <location>
        <begin position="481"/>
        <end position="502"/>
    </location>
</feature>
<keyword evidence="3" id="KW-1185">Reference proteome</keyword>
<comment type="caution">
    <text evidence="2">The sequence shown here is derived from an EMBL/GenBank/DDBJ whole genome shotgun (WGS) entry which is preliminary data.</text>
</comment>
<evidence type="ECO:0000313" key="3">
    <source>
        <dbReference type="Proteomes" id="UP000664859"/>
    </source>
</evidence>
<sequence>MQSQAYFCGDSITSGQTVGMCSMAGDGHFLRSSTDVFTLARFRDVQVPANSSEPIKAPSTDQYVRGLLADYKLQLTQTTSRLNEVKKLTGVAQVDLFLCSDPDCNVIADLMYITPASDPNANATLAYGYSRLQETLLGMPVKHITERDALIATLLGLHSGHNWDLNTIRIGNYLATAVDSEQPRCVTILMFVHPWMDAQGWDKLNDNDDNNYNGNADDDKDKDNAANGFHVYEYGRTLHSGTDGGRERMLEGGDWWNGIDNVANPVFKRFRGYLDTGNPIFKLGIGEVIDWRDCDRWGELGWGPVDTDTSASVPAQGMSEALRISWVNVSYQHPTTQRMDRDYWKTTQTELSSSDFSPTVTGAIVSLAMTAAALIATCVGVGDIVDFFQRVFLLNKYTGPVAEVDSKALAKLLTATVFAFSIITPAALEMIDDISVQNENPNGHGSVVRWVEGQAQGFGAYKITAAVSLQYTCSYSSVASAIIYINVALAVGTLGICIFKIAPYEGPKGN</sequence>
<keyword evidence="1" id="KW-1133">Transmembrane helix</keyword>
<dbReference type="AlphaFoldDB" id="A0A836C8E5"/>